<proteinExistence type="predicted"/>
<feature type="region of interest" description="Disordered" evidence="2">
    <location>
        <begin position="131"/>
        <end position="155"/>
    </location>
</feature>
<dbReference type="Pfam" id="PF05170">
    <property type="entry name" value="AsmA"/>
    <property type="match status" value="1"/>
</dbReference>
<keyword evidence="3" id="KW-0812">Transmembrane</keyword>
<feature type="domain" description="AsmA" evidence="4">
    <location>
        <begin position="6"/>
        <end position="590"/>
    </location>
</feature>
<evidence type="ECO:0000256" key="3">
    <source>
        <dbReference type="SAM" id="Phobius"/>
    </source>
</evidence>
<evidence type="ECO:0000313" key="6">
    <source>
        <dbReference type="Proteomes" id="UP000190064"/>
    </source>
</evidence>
<evidence type="ECO:0000259" key="4">
    <source>
        <dbReference type="Pfam" id="PF05170"/>
    </source>
</evidence>
<evidence type="ECO:0000313" key="5">
    <source>
        <dbReference type="EMBL" id="OOV87243.1"/>
    </source>
</evidence>
<dbReference type="InterPro" id="IPR007844">
    <property type="entry name" value="AsmA"/>
</dbReference>
<gene>
    <name evidence="5" type="ORF">BTA35_0209660</name>
</gene>
<evidence type="ECO:0000256" key="1">
    <source>
        <dbReference type="SAM" id="Coils"/>
    </source>
</evidence>
<keyword evidence="6" id="KW-1185">Reference proteome</keyword>
<dbReference type="GO" id="GO:0005886">
    <property type="term" value="C:plasma membrane"/>
    <property type="evidence" value="ECO:0007669"/>
    <property type="project" value="TreeGrafter"/>
</dbReference>
<feature type="coiled-coil region" evidence="1">
    <location>
        <begin position="676"/>
        <end position="726"/>
    </location>
</feature>
<feature type="compositionally biased region" description="Polar residues" evidence="2">
    <location>
        <begin position="142"/>
        <end position="152"/>
    </location>
</feature>
<comment type="caution">
    <text evidence="5">The sequence shown here is derived from an EMBL/GenBank/DDBJ whole genome shotgun (WGS) entry which is preliminary data.</text>
</comment>
<dbReference type="STRING" id="966.BTA35_0209660"/>
<organism evidence="5 6">
    <name type="scientific">Oceanospirillum linum</name>
    <dbReference type="NCBI Taxonomy" id="966"/>
    <lineage>
        <taxon>Bacteria</taxon>
        <taxon>Pseudomonadati</taxon>
        <taxon>Pseudomonadota</taxon>
        <taxon>Gammaproteobacteria</taxon>
        <taxon>Oceanospirillales</taxon>
        <taxon>Oceanospirillaceae</taxon>
        <taxon>Oceanospirillum</taxon>
    </lineage>
</organism>
<name>A0A1T1HBQ6_OCELI</name>
<reference evidence="5" key="1">
    <citation type="submission" date="2017-02" db="EMBL/GenBank/DDBJ databases">
        <title>Draft Genome Sequence of the Salt Water Bacterium Oceanospirillum linum ATCC 11336.</title>
        <authorList>
            <person name="Trachtenberg A.M."/>
            <person name="Carney J.G."/>
            <person name="Linnane J.D."/>
            <person name="Rheaume B.A."/>
            <person name="Pitts N.L."/>
            <person name="Mykles D.L."/>
            <person name="Maclea K.S."/>
        </authorList>
    </citation>
    <scope>NUCLEOTIDE SEQUENCE [LARGE SCALE GENOMIC DNA]</scope>
    <source>
        <strain evidence="5">ATCC 11336</strain>
    </source>
</reference>
<keyword evidence="3" id="KW-0472">Membrane</keyword>
<keyword evidence="1" id="KW-0175">Coiled coil</keyword>
<keyword evidence="3" id="KW-1133">Transmembrane helix</keyword>
<dbReference type="Proteomes" id="UP000190064">
    <property type="component" value="Unassembled WGS sequence"/>
</dbReference>
<dbReference type="PANTHER" id="PTHR30441:SF4">
    <property type="entry name" value="PROTEIN ASMA"/>
    <property type="match status" value="1"/>
</dbReference>
<dbReference type="GO" id="GO:0090313">
    <property type="term" value="P:regulation of protein targeting to membrane"/>
    <property type="evidence" value="ECO:0007669"/>
    <property type="project" value="TreeGrafter"/>
</dbReference>
<dbReference type="AlphaFoldDB" id="A0A1T1HBQ6"/>
<dbReference type="EMBL" id="MTSD02000003">
    <property type="protein sequence ID" value="OOV87243.1"/>
    <property type="molecule type" value="Genomic_DNA"/>
</dbReference>
<dbReference type="InterPro" id="IPR052894">
    <property type="entry name" value="AsmA-related"/>
</dbReference>
<dbReference type="PANTHER" id="PTHR30441">
    <property type="entry name" value="DUF748 DOMAIN-CONTAINING PROTEIN"/>
    <property type="match status" value="1"/>
</dbReference>
<dbReference type="RefSeq" id="WP_160054981.1">
    <property type="nucleotide sequence ID" value="NZ_FXTS01000003.1"/>
</dbReference>
<evidence type="ECO:0000256" key="2">
    <source>
        <dbReference type="SAM" id="MobiDB-lite"/>
    </source>
</evidence>
<protein>
    <recommendedName>
        <fullName evidence="4">AsmA domain-containing protein</fullName>
    </recommendedName>
</protein>
<sequence>MKSLFYLVSFIILLLAGLVIYLTQFFDANQYKPQILDAARDAGVPLEINGELNVAVFPRIGLNINDVAVKLPDTTDTTLAAVNQVAVSVKVMPLLSGSVEVDRIIVDSLQADLIVDNSGVGNWQALIPENTEAAPPADGSPQEDQGTDSTQKAGLPNIEIGGIDITHARLTYTDQQQNVRFAVNDLNFTSDNIQLGESFPISFSTQVSSSNPELDATLQLSASVTADLEKELFRLSALNLQLSAKSPLIPGNNAQLNLQADAQADLQQDSAQFNASKLSVNGIDITLNSQVEQLTTAPTVKGSLKVSQFNLKETLAQLEILLPEMARQDAMHALTLSADFEASTEAAAIKDLLITLDDTQVKGSASVKLANQAIIAQLDIDKLNADHYLPPVAEEDKTAESTGTPAKETPEADLLPVELIKSLNADAKINLNQLTIKKLDITDIQLAVTAKDGLVDLSKANAKLYDGSIINSAQLDVRPTPLTLNIKHATSGVQITPILAQLAEFKDVTGAVNANADLRTQSNRLSTLMSNLNGRVDFNILNGAFLGTNLAKEMCSVLGDAKKAQWSANTDFTSLKGSMDFENGVGQNKDMTIATPGILLTGYGNLNLPKETFAYNLGAQITDANDTACTVKSNLKAVRWPVACSGSYGTPSAINCGLDSSAIGDTLGKIAKTEAKAALNAEKARLKAKADAEKARIEAELKAKLEAEKEAARKRLEEKAKEKLKSLF</sequence>
<accession>A0A1T1HBQ6</accession>
<feature type="transmembrane region" description="Helical" evidence="3">
    <location>
        <begin position="5"/>
        <end position="26"/>
    </location>
</feature>